<reference evidence="2" key="1">
    <citation type="submission" date="2021-02" db="EMBL/GenBank/DDBJ databases">
        <authorList>
            <person name="Dougan E. K."/>
            <person name="Rhodes N."/>
            <person name="Thang M."/>
            <person name="Chan C."/>
        </authorList>
    </citation>
    <scope>NUCLEOTIDE SEQUENCE</scope>
</reference>
<dbReference type="Proteomes" id="UP000654075">
    <property type="component" value="Unassembled WGS sequence"/>
</dbReference>
<evidence type="ECO:0000256" key="1">
    <source>
        <dbReference type="SAM" id="SignalP"/>
    </source>
</evidence>
<feature type="chain" id="PRO_5032615018" evidence="1">
    <location>
        <begin position="25"/>
        <end position="259"/>
    </location>
</feature>
<gene>
    <name evidence="2" type="ORF">PGLA1383_LOCUS32581</name>
</gene>
<dbReference type="EMBL" id="CAJNNV010025518">
    <property type="protein sequence ID" value="CAE8614862.1"/>
    <property type="molecule type" value="Genomic_DNA"/>
</dbReference>
<name>A0A813FRH5_POLGL</name>
<dbReference type="AlphaFoldDB" id="A0A813FRH5"/>
<dbReference type="OrthoDB" id="10295176at2759"/>
<accession>A0A813FRH5</accession>
<sequence length="259" mass="27664">MTPRRIVAVLFLGPMVAMPHATNSSPSESAINNGLSSDNSNLETVAAFSRISHSGTSEVHSFNTSSPEEIHSFNTSSQAEIHSFNTSSPAEVRSFDTSSSGGAAVDGQAIPMIPYLYPNDQRTEAIFCRKAGNPGCGGDATGGVVTFGNIRQAQGCSITPTVTIPRSFVRDIDRLRSLPGAADTLVSMLISGFEAYHARGYAGEVLQCIHRADHVSVRWLHLHTFCGSGRFEGMPGSISQCARMSSLDDAGRIAREWAR</sequence>
<evidence type="ECO:0000313" key="2">
    <source>
        <dbReference type="EMBL" id="CAE8614862.1"/>
    </source>
</evidence>
<protein>
    <submittedName>
        <fullName evidence="2">Uncharacterized protein</fullName>
    </submittedName>
</protein>
<comment type="caution">
    <text evidence="2">The sequence shown here is derived from an EMBL/GenBank/DDBJ whole genome shotgun (WGS) entry which is preliminary data.</text>
</comment>
<organism evidence="2 3">
    <name type="scientific">Polarella glacialis</name>
    <name type="common">Dinoflagellate</name>
    <dbReference type="NCBI Taxonomy" id="89957"/>
    <lineage>
        <taxon>Eukaryota</taxon>
        <taxon>Sar</taxon>
        <taxon>Alveolata</taxon>
        <taxon>Dinophyceae</taxon>
        <taxon>Suessiales</taxon>
        <taxon>Suessiaceae</taxon>
        <taxon>Polarella</taxon>
    </lineage>
</organism>
<feature type="signal peptide" evidence="1">
    <location>
        <begin position="1"/>
        <end position="24"/>
    </location>
</feature>
<evidence type="ECO:0000313" key="3">
    <source>
        <dbReference type="Proteomes" id="UP000654075"/>
    </source>
</evidence>
<proteinExistence type="predicted"/>
<keyword evidence="1" id="KW-0732">Signal</keyword>
<keyword evidence="3" id="KW-1185">Reference proteome</keyword>